<sequence length="2520" mass="275269">MEHDRPLSATVPADAGSPHQARSRVSRAKKLQTVLPLDFPSAQRRVPSAIYGQPGALTQRQLLAREHRVYRKVVSRIVTAEGSNTISGAGTPSSPCTVFTAQKRLPVDLQRSNTLCGGMIRKLKDIAKSPRTTGLSEASDAGVTRGTTSANRVENAGLTVQGSSAKIKQSHRSNQQSCLDSPHAGQNQLPEIAPTPLVKEPSIIGDRVVMSPPCPPGPPERSRTLISSYPESPQLPDHRKPATPLSARENHSARGANMRRSETVASTWRRRSGRPPTSTQVAVSEHSLPTPCPTRLEGQQREACVANRGTFHRSGPLPVQPGRPATSSSFQRGATVSSQLQSNLEKRPPETKDAHRASLARAAEDTLRYQSPVLSADIDPQHQTERLYVKGQHTVTRLPGDERIGPDRPSQPGADPAAYTRLPPSVWVYKYSHRSESPSRETSSLSAEAHGKRGSTTERVTSLSPLRGRKTDKDLAFPLEVPTGHQQADYLYSCIPTLLQFYDVPSIFTLRSGAAILKEPIYSLARDGSRPPRGYERVAARTGSSSSDAGDDCKRVSACSASPSSHESVLITAHREGIQIQKWGEPGDSGGLSDPLRTLTPGGRGTAVDREGGGPLGRGLRALQEMRAHQEWWNGLMTTMDVTLYELYRQLRLFAPFHARCVEMLHQQLTQYADIHRTASLRCLADFQASLLKLQEKVVLLRQQKEQQDSCMQGLEAQARHAEELRRLLDIHTHLFGLQELEALTVRQSEEEATAADWQWQKLLERLEEIRFGRDDAGTSEVWLTRRTGEWAGREDAAQAQQSLAGIIPSVVTLLPHETFLRGVLDETTNARLLRVDVPPGRWSIGLAVTCSAPLDVSLLLLFAERRESPAEKIWTLEDTRSGTKDSPAEARGQLVRPCSFATAPSSVPTLDPSLRLTCADRPQFSSFASFRVHPQEPQVLHARTPPLGTPHGGWLLIRVQRAHATSACLLQEGAPRCGTEFADQVSVPSPRHLPPIEDEPRRSRDSDRQQRASPRCVPQPPTSARPGDAVSKAAEVHLATTGKDVLRFSISVHVVYLHPCSSRSTTARQCDKFRNRRDITPLARDAEADTGDRSLGDTGARKEQETEDRGATPEEMGSKQSALSPLEVRKQSASMAAAPQCRVLRNACVQTRKSKLLRGAIRNLHEGPRPPPVPQFCSCSETCLGSGFSETRNELRERPTSSQPGGPVQPTAAVSTPSDSPGLDPVAPKFYAPSFPIFRVLLDETPVPLGDFAHLLQQGSHAAADAAAAPGVMTATNFPRWPPQLLAETAWVILLQRARERQWLGRTKASKERGRRRKVLETLQQAQTQVMHLHAGQPQRRGRNPPRRKGPTSTKRKMSPGRPEVPPVLPTVPPVAAPSSTEPPLSSESKPVQPPDDDYTREPPTSHDAPQITWGHVIGGPESQATATAAAGNGLPLPESFWEELHSAFREEVGEEGSLASFAFGFFLRRFNVAFLALKALHSFVLSLLYWSPLLASVSAKQQKVAACSRNTRPNHSSIFAFGENSSLDDSGSMSGSSSGQQEEHAEPQYNFEQRQQTEIDSQVRGFSPLFATQLFGRITGLLAGAADTAPFRRALEDFSCLALTALVDQVAADQAAYRTHQLKHARLERQQQALPTTDTIPLSSPAGAGQRSESQPVSFGAGASSQSSSFPPYRVSQEEGLCLAVTHAAAAKIARRVFNEEGTTEYRLAVLTAINLHRQAAVAAERAAKKPRLRSRWARGILVITGRDRIAEKPVGEKERLVLRGPVPGPQTEEAAGSLEEPRSDEGNAGLAGSHAHPNLKSPQGGWNLLLPVDLLVQVMAQQWEVLYVHLQQAMEMVLDKEVSAVTMSPLLSLSEFTSFLQRLNPGSSVPREQHTSLYCHALVDAASRLQPVCSCLTSTALSSLLLHQSHLLSFPLPFPKSPFLSLGAEPMEQLLYGELQPHAGNGTTSDGGRREEASSTMPRGTTDSTDCDSDKYGSGTISSDKIGKQIGKFAEGGQAFSSDVHPLSPPAIISSPSYECRLAAFIVDGLVNFVRCDAPVLLSPGKNKPAGPPAGRSVRRDRGYPASQAEEKPSIKLLAEDLREEQKRLEEEIKVRQTGANYCSAPRDGFEGTTERDQKQKELTGGSASGLKVRNGSADSLSEAPFSVGGQEDEKPVIRGAYELVMRWYASPECYQPLYASTGRSVSGATLVAGSLPACARVRQFVSRPRARSLNYLNRREALQSAQELDGISIDAGGPAGILLAKLYLLLKALLGVFNDNSLAVPFCYAIHSNATGYQVLRAGEGSGRPSSAPFVPTRGRLSLRTHDKREVQSVNTSIDPEALRLTMLSVWRAIQRVMVLLVKHAEQTRTRYQIVARERICYRAAAREALAELARLYRDQVDRLLMLSLSSEGFSIAVEERGLRQQLLMLHRDAIKLEQQQLDLHEALHASLAAIMHARKKAKEEQQRMEEEESRQRLAERQSSGASEDKESVSENPPETETEEDTDAVLVELASRSKQNSVSFTEVDLAGSWMAA</sequence>
<dbReference type="EMBL" id="MIGC01001637">
    <property type="protein sequence ID" value="PHJ22536.1"/>
    <property type="molecule type" value="Genomic_DNA"/>
</dbReference>
<feature type="compositionally biased region" description="Basic and acidic residues" evidence="1">
    <location>
        <begin position="1082"/>
        <end position="1113"/>
    </location>
</feature>
<gene>
    <name evidence="2" type="ORF">CSUI_003620</name>
</gene>
<accession>A0A2C6L4V9</accession>
<feature type="compositionally biased region" description="Basic residues" evidence="1">
    <location>
        <begin position="1341"/>
        <end position="1360"/>
    </location>
</feature>
<keyword evidence="3" id="KW-1185">Reference proteome</keyword>
<feature type="compositionally biased region" description="Basic and acidic residues" evidence="1">
    <location>
        <begin position="2446"/>
        <end position="2464"/>
    </location>
</feature>
<comment type="caution">
    <text evidence="2">The sequence shown here is derived from an EMBL/GenBank/DDBJ whole genome shotgun (WGS) entry which is preliminary data.</text>
</comment>
<evidence type="ECO:0000313" key="2">
    <source>
        <dbReference type="EMBL" id="PHJ22536.1"/>
    </source>
</evidence>
<feature type="region of interest" description="Disordered" evidence="1">
    <location>
        <begin position="1629"/>
        <end position="1674"/>
    </location>
</feature>
<evidence type="ECO:0000256" key="1">
    <source>
        <dbReference type="SAM" id="MobiDB-lite"/>
    </source>
</evidence>
<feature type="region of interest" description="Disordered" evidence="1">
    <location>
        <begin position="1526"/>
        <end position="1549"/>
    </location>
</feature>
<feature type="region of interest" description="Disordered" evidence="1">
    <location>
        <begin position="392"/>
        <end position="419"/>
    </location>
</feature>
<feature type="compositionally biased region" description="Polar residues" evidence="1">
    <location>
        <begin position="145"/>
        <end position="189"/>
    </location>
</feature>
<feature type="region of interest" description="Disordered" evidence="1">
    <location>
        <begin position="982"/>
        <end position="1032"/>
    </location>
</feature>
<feature type="compositionally biased region" description="Basic and acidic residues" evidence="1">
    <location>
        <begin position="995"/>
        <end position="1011"/>
    </location>
</feature>
<feature type="region of interest" description="Disordered" evidence="1">
    <location>
        <begin position="1"/>
        <end position="28"/>
    </location>
</feature>
<feature type="compositionally biased region" description="Low complexity" evidence="1">
    <location>
        <begin position="1660"/>
        <end position="1674"/>
    </location>
</feature>
<feature type="compositionally biased region" description="Low complexity" evidence="1">
    <location>
        <begin position="1527"/>
        <end position="1541"/>
    </location>
</feature>
<feature type="region of interest" description="Disordered" evidence="1">
    <location>
        <begin position="1191"/>
        <end position="1222"/>
    </location>
</feature>
<feature type="region of interest" description="Disordered" evidence="1">
    <location>
        <begin position="1330"/>
        <end position="1420"/>
    </location>
</feature>
<feature type="region of interest" description="Disordered" evidence="1">
    <location>
        <begin position="2107"/>
        <end position="2155"/>
    </location>
</feature>
<feature type="region of interest" description="Disordered" evidence="1">
    <location>
        <begin position="2046"/>
        <end position="2078"/>
    </location>
</feature>
<feature type="region of interest" description="Disordered" evidence="1">
    <location>
        <begin position="129"/>
        <end position="295"/>
    </location>
</feature>
<feature type="compositionally biased region" description="Low complexity" evidence="1">
    <location>
        <begin position="1378"/>
        <end position="1392"/>
    </location>
</feature>
<name>A0A2C6L4V9_9APIC</name>
<feature type="region of interest" description="Disordered" evidence="1">
    <location>
        <begin position="1082"/>
        <end position="1132"/>
    </location>
</feature>
<feature type="compositionally biased region" description="Pro residues" evidence="1">
    <location>
        <begin position="1364"/>
        <end position="1377"/>
    </location>
</feature>
<feature type="compositionally biased region" description="Polar residues" evidence="1">
    <location>
        <begin position="325"/>
        <end position="343"/>
    </location>
</feature>
<dbReference type="RefSeq" id="XP_067924213.1">
    <property type="nucleotide sequence ID" value="XM_068063816.1"/>
</dbReference>
<feature type="region of interest" description="Disordered" evidence="1">
    <location>
        <begin position="437"/>
        <end position="469"/>
    </location>
</feature>
<evidence type="ECO:0000313" key="3">
    <source>
        <dbReference type="Proteomes" id="UP000221165"/>
    </source>
</evidence>
<dbReference type="OrthoDB" id="333634at2759"/>
<dbReference type="Proteomes" id="UP000221165">
    <property type="component" value="Unassembled WGS sequence"/>
</dbReference>
<feature type="compositionally biased region" description="Acidic residues" evidence="1">
    <location>
        <begin position="2482"/>
        <end position="2491"/>
    </location>
</feature>
<dbReference type="GeneID" id="94427027"/>
<feature type="region of interest" description="Disordered" evidence="1">
    <location>
        <begin position="1765"/>
        <end position="1800"/>
    </location>
</feature>
<feature type="compositionally biased region" description="Polar residues" evidence="1">
    <location>
        <begin position="1632"/>
        <end position="1644"/>
    </location>
</feature>
<reference evidence="2 3" key="1">
    <citation type="journal article" date="2017" name="Int. J. Parasitol.">
        <title>The genome of the protozoan parasite Cystoisospora suis and a reverse vaccinology approach to identify vaccine candidates.</title>
        <authorList>
            <person name="Palmieri N."/>
            <person name="Shrestha A."/>
            <person name="Ruttkowski B."/>
            <person name="Beck T."/>
            <person name="Vogl C."/>
            <person name="Tomley F."/>
            <person name="Blake D.P."/>
            <person name="Joachim A."/>
        </authorList>
    </citation>
    <scope>NUCLEOTIDE SEQUENCE [LARGE SCALE GENOMIC DNA]</scope>
    <source>
        <strain evidence="2 3">Wien I</strain>
    </source>
</reference>
<feature type="region of interest" description="Disordered" evidence="1">
    <location>
        <begin position="310"/>
        <end position="359"/>
    </location>
</feature>
<feature type="region of interest" description="Disordered" evidence="1">
    <location>
        <begin position="2443"/>
        <end position="2499"/>
    </location>
</feature>
<feature type="compositionally biased region" description="Basic and acidic residues" evidence="1">
    <location>
        <begin position="2061"/>
        <end position="2078"/>
    </location>
</feature>
<feature type="compositionally biased region" description="Low complexity" evidence="1">
    <location>
        <begin position="2047"/>
        <end position="2058"/>
    </location>
</feature>
<feature type="compositionally biased region" description="Basic and acidic residues" evidence="1">
    <location>
        <begin position="344"/>
        <end position="359"/>
    </location>
</feature>
<protein>
    <submittedName>
        <fullName evidence="2">Uncharacterized protein</fullName>
    </submittedName>
</protein>
<dbReference type="VEuPathDB" id="ToxoDB:CSUI_003620"/>
<proteinExistence type="predicted"/>
<feature type="compositionally biased region" description="Polar residues" evidence="1">
    <location>
        <begin position="1961"/>
        <end position="1971"/>
    </location>
</feature>
<feature type="region of interest" description="Disordered" evidence="1">
    <location>
        <begin position="1943"/>
        <end position="1983"/>
    </location>
</feature>
<feature type="compositionally biased region" description="Basic and acidic residues" evidence="1">
    <location>
        <begin position="2111"/>
        <end position="2125"/>
    </location>
</feature>
<organism evidence="2 3">
    <name type="scientific">Cystoisospora suis</name>
    <dbReference type="NCBI Taxonomy" id="483139"/>
    <lineage>
        <taxon>Eukaryota</taxon>
        <taxon>Sar</taxon>
        <taxon>Alveolata</taxon>
        <taxon>Apicomplexa</taxon>
        <taxon>Conoidasida</taxon>
        <taxon>Coccidia</taxon>
        <taxon>Eucoccidiorida</taxon>
        <taxon>Eimeriorina</taxon>
        <taxon>Sarcocystidae</taxon>
        <taxon>Cystoisospora</taxon>
    </lineage>
</organism>